<dbReference type="OrthoDB" id="2328264at2759"/>
<dbReference type="SUPFAM" id="SSF52047">
    <property type="entry name" value="RNI-like"/>
    <property type="match status" value="1"/>
</dbReference>
<evidence type="ECO:0000313" key="1">
    <source>
        <dbReference type="EMBL" id="PKC16768.1"/>
    </source>
</evidence>
<reference evidence="1 2" key="1">
    <citation type="submission" date="2016-04" db="EMBL/GenBank/DDBJ databases">
        <title>Genome analyses suggest a sexual origin of heterokaryosis in a supposedly ancient asexual fungus.</title>
        <authorList>
            <person name="Ropars J."/>
            <person name="Sedzielewska K."/>
            <person name="Noel J."/>
            <person name="Charron P."/>
            <person name="Farinelli L."/>
            <person name="Marton T."/>
            <person name="Kruger M."/>
            <person name="Pelin A."/>
            <person name="Brachmann A."/>
            <person name="Corradi N."/>
        </authorList>
    </citation>
    <scope>NUCLEOTIDE SEQUENCE [LARGE SCALE GENOMIC DNA]</scope>
    <source>
        <strain evidence="1 2">A5</strain>
    </source>
</reference>
<comment type="caution">
    <text evidence="1">The sequence shown here is derived from an EMBL/GenBank/DDBJ whole genome shotgun (WGS) entry which is preliminary data.</text>
</comment>
<sequence>MAQLVDDVLLLIFNELRDDISTLHSCILVNTMWCHIAIPLLWKHFFSLFENPYNFEPELRKKLYNVIAHFLPNNPGDLLPQYDIQLPLNRITKKLSFEYMSFFTRITTIWIKDMADFLINNEVEDSKYKKKILEKEIYRLIINKCKNTKYFHWNTKKKIYKYSNAEFFFSNLNFFEFNFKINFANSKTLHKLSGICKDITNLEIVDCNEDAPGLVSFIETQKNLQSLSLYFIDNEKVEYNKLKKIIEKKAATLKKFTLQPVTLISPRFVLSLKNIQYLTLDNDGDLYERGWRKWTKYLGMASFPHLKYLETAYLPNNIICLIIENSGGHILEIYIRFSLDSDSNNYQSQNKKLILAISNHCPKLINLTMEVGHRNLCKMKGIFSNCMQLEKLFLTTNSNVLPNGDKILLLMSKMLSTTLKEFSFGDKFNFSLEGLRTFFENWKSENRSPFKFIHHYDDGMVYLWTSDHDIIVVNYKNEGVIR</sequence>
<dbReference type="VEuPathDB" id="FungiDB:RhiirA1_451578"/>
<protein>
    <submittedName>
        <fullName evidence="1">Uncharacterized protein</fullName>
    </submittedName>
</protein>
<dbReference type="Gene3D" id="3.80.10.10">
    <property type="entry name" value="Ribonuclease Inhibitor"/>
    <property type="match status" value="1"/>
</dbReference>
<dbReference type="Proteomes" id="UP000232722">
    <property type="component" value="Unassembled WGS sequence"/>
</dbReference>
<proteinExistence type="predicted"/>
<reference evidence="1 2" key="2">
    <citation type="submission" date="2017-09" db="EMBL/GenBank/DDBJ databases">
        <title>Extensive intraspecific genome diversity in a model arbuscular mycorrhizal fungus.</title>
        <authorList>
            <person name="Chen E.C."/>
            <person name="Morin E."/>
            <person name="Beaudet D."/>
            <person name="Noel J."/>
            <person name="Ndikumana S."/>
            <person name="Charron P."/>
            <person name="St-Onge C."/>
            <person name="Giorgi J."/>
            <person name="Grigoriev I.V."/>
            <person name="Roux C."/>
            <person name="Martin F.M."/>
            <person name="Corradi N."/>
        </authorList>
    </citation>
    <scope>NUCLEOTIDE SEQUENCE [LARGE SCALE GENOMIC DNA]</scope>
    <source>
        <strain evidence="1 2">A5</strain>
    </source>
</reference>
<evidence type="ECO:0000313" key="2">
    <source>
        <dbReference type="Proteomes" id="UP000232722"/>
    </source>
</evidence>
<name>A0A2I1EQV4_9GLOM</name>
<accession>A0A2I1EQV4</accession>
<organism evidence="1 2">
    <name type="scientific">Rhizophagus irregularis</name>
    <dbReference type="NCBI Taxonomy" id="588596"/>
    <lineage>
        <taxon>Eukaryota</taxon>
        <taxon>Fungi</taxon>
        <taxon>Fungi incertae sedis</taxon>
        <taxon>Mucoromycota</taxon>
        <taxon>Glomeromycotina</taxon>
        <taxon>Glomeromycetes</taxon>
        <taxon>Glomerales</taxon>
        <taxon>Glomeraceae</taxon>
        <taxon>Rhizophagus</taxon>
    </lineage>
</organism>
<dbReference type="AlphaFoldDB" id="A0A2I1EQV4"/>
<dbReference type="EMBL" id="LLXJ01000035">
    <property type="protein sequence ID" value="PKC16768.1"/>
    <property type="molecule type" value="Genomic_DNA"/>
</dbReference>
<dbReference type="VEuPathDB" id="FungiDB:RhiirFUN_016612"/>
<dbReference type="InterPro" id="IPR032675">
    <property type="entry name" value="LRR_dom_sf"/>
</dbReference>
<gene>
    <name evidence="1" type="ORF">RhiirA5_406654</name>
</gene>